<evidence type="ECO:0000313" key="3">
    <source>
        <dbReference type="Proteomes" id="UP000025171"/>
    </source>
</evidence>
<organism evidence="2 3">
    <name type="scientific">Hyphomonas johnsonii MHS-2</name>
    <dbReference type="NCBI Taxonomy" id="1280950"/>
    <lineage>
        <taxon>Bacteria</taxon>
        <taxon>Pseudomonadati</taxon>
        <taxon>Pseudomonadota</taxon>
        <taxon>Alphaproteobacteria</taxon>
        <taxon>Hyphomonadales</taxon>
        <taxon>Hyphomonadaceae</taxon>
        <taxon>Hyphomonas</taxon>
    </lineage>
</organism>
<dbReference type="AlphaFoldDB" id="A0A059FS08"/>
<evidence type="ECO:0000256" key="1">
    <source>
        <dbReference type="SAM" id="Phobius"/>
    </source>
</evidence>
<name>A0A059FS08_9PROT</name>
<keyword evidence="3" id="KW-1185">Reference proteome</keyword>
<comment type="caution">
    <text evidence="2">The sequence shown here is derived from an EMBL/GenBank/DDBJ whole genome shotgun (WGS) entry which is preliminary data.</text>
</comment>
<feature type="transmembrane region" description="Helical" evidence="1">
    <location>
        <begin position="51"/>
        <end position="74"/>
    </location>
</feature>
<dbReference type="EMBL" id="ARYK01000002">
    <property type="protein sequence ID" value="KCZ93397.1"/>
    <property type="molecule type" value="Genomic_DNA"/>
</dbReference>
<reference evidence="2 3" key="1">
    <citation type="journal article" date="2014" name="Antonie Van Leeuwenhoek">
        <title>Hyphomonas beringensis sp. nov. and Hyphomonas chukchiensis sp. nov., isolated from surface seawater of the Bering Sea and Chukchi Sea.</title>
        <authorList>
            <person name="Li C."/>
            <person name="Lai Q."/>
            <person name="Li G."/>
            <person name="Dong C."/>
            <person name="Wang J."/>
            <person name="Liao Y."/>
            <person name="Shao Z."/>
        </authorList>
    </citation>
    <scope>NUCLEOTIDE SEQUENCE [LARGE SCALE GENOMIC DNA]</scope>
    <source>
        <strain evidence="2 3">MHS-2</strain>
    </source>
</reference>
<gene>
    <name evidence="2" type="ORF">HJO_06060</name>
</gene>
<proteinExistence type="predicted"/>
<keyword evidence="1" id="KW-1133">Transmembrane helix</keyword>
<dbReference type="STRING" id="1280950.HJO_06060"/>
<accession>A0A059FS08</accession>
<dbReference type="Proteomes" id="UP000025171">
    <property type="component" value="Unassembled WGS sequence"/>
</dbReference>
<keyword evidence="1" id="KW-0472">Membrane</keyword>
<sequence length="92" mass="9875">MKWHAGVAVGLGLVLIGALKTWAHVEAARTLTLPGCLGSEFVIRLGAPTAMQVHCWGCYAVLMGLVLIAGSFAWSRWERQIMRPALSVRSGA</sequence>
<protein>
    <submittedName>
        <fullName evidence="2">Uncharacterized protein</fullName>
    </submittedName>
</protein>
<evidence type="ECO:0000313" key="2">
    <source>
        <dbReference type="EMBL" id="KCZ93397.1"/>
    </source>
</evidence>
<keyword evidence="1" id="KW-0812">Transmembrane</keyword>